<keyword evidence="5" id="KW-0472">Membrane</keyword>
<name>A0ABU7C7N1_9TELE</name>
<keyword evidence="7" id="KW-0675">Receptor</keyword>
<dbReference type="SUPFAM" id="SSF48726">
    <property type="entry name" value="Immunoglobulin"/>
    <property type="match status" value="2"/>
</dbReference>
<evidence type="ECO:0000313" key="11">
    <source>
        <dbReference type="EMBL" id="MED6258181.1"/>
    </source>
</evidence>
<evidence type="ECO:0000256" key="8">
    <source>
        <dbReference type="ARBA" id="ARBA00023180"/>
    </source>
</evidence>
<sequence>MWIYILIIFLSEEWPICQAANSVNSMISNRTPPLKVYDHIKAVFSLGSNMDLHCSNRTWTETMFVIWNIELKHKICRISFSDKGQSFDSCNDGKSLQNTSAGQSYLHIPNFSADDVGVYKCESVYTGGYDNYKTEVAVTAPPKVSAWLDRRDNKMVAVCRAERGNPAATISWSPAGNGSVTLQDEPDGFLTVESRLELSGDMDPENLTCVVHHQFWAQEKTLVPKLKEGHVSSETSPTKWNQMQAMVRNKCFS</sequence>
<dbReference type="Gene3D" id="2.60.40.10">
    <property type="entry name" value="Immunoglobulins"/>
    <property type="match status" value="2"/>
</dbReference>
<keyword evidence="3" id="KW-0812">Transmembrane</keyword>
<evidence type="ECO:0000256" key="5">
    <source>
        <dbReference type="ARBA" id="ARBA00023136"/>
    </source>
</evidence>
<gene>
    <name evidence="11" type="ORF">ATANTOWER_003920</name>
</gene>
<dbReference type="InterPro" id="IPR013162">
    <property type="entry name" value="CD80_C2-set"/>
</dbReference>
<evidence type="ECO:0000256" key="3">
    <source>
        <dbReference type="ARBA" id="ARBA00022692"/>
    </source>
</evidence>
<comment type="caution">
    <text evidence="11">The sequence shown here is derived from an EMBL/GenBank/DDBJ whole genome shotgun (WGS) entry which is preliminary data.</text>
</comment>
<protein>
    <recommendedName>
        <fullName evidence="10">Ig-like domain-containing protein</fullName>
    </recommendedName>
</protein>
<evidence type="ECO:0000256" key="9">
    <source>
        <dbReference type="SAM" id="SignalP"/>
    </source>
</evidence>
<dbReference type="PROSITE" id="PS50835">
    <property type="entry name" value="IG_LIKE"/>
    <property type="match status" value="2"/>
</dbReference>
<feature type="domain" description="Ig-like" evidence="10">
    <location>
        <begin position="32"/>
        <end position="139"/>
    </location>
</feature>
<keyword evidence="6" id="KW-1015">Disulfide bond</keyword>
<dbReference type="InterPro" id="IPR040012">
    <property type="entry name" value="CD200R"/>
</dbReference>
<dbReference type="InterPro" id="IPR013106">
    <property type="entry name" value="Ig_V-set"/>
</dbReference>
<dbReference type="PANTHER" id="PTHR21462:SF2">
    <property type="entry name" value="CELL SURFACE GLYCOPROTEIN CD200 RECEPTOR 2"/>
    <property type="match status" value="1"/>
</dbReference>
<organism evidence="11 12">
    <name type="scientific">Ataeniobius toweri</name>
    <dbReference type="NCBI Taxonomy" id="208326"/>
    <lineage>
        <taxon>Eukaryota</taxon>
        <taxon>Metazoa</taxon>
        <taxon>Chordata</taxon>
        <taxon>Craniata</taxon>
        <taxon>Vertebrata</taxon>
        <taxon>Euteleostomi</taxon>
        <taxon>Actinopterygii</taxon>
        <taxon>Neopterygii</taxon>
        <taxon>Teleostei</taxon>
        <taxon>Neoteleostei</taxon>
        <taxon>Acanthomorphata</taxon>
        <taxon>Ovalentaria</taxon>
        <taxon>Atherinomorphae</taxon>
        <taxon>Cyprinodontiformes</taxon>
        <taxon>Goodeidae</taxon>
        <taxon>Ataeniobius</taxon>
    </lineage>
</organism>
<evidence type="ECO:0000256" key="4">
    <source>
        <dbReference type="ARBA" id="ARBA00022989"/>
    </source>
</evidence>
<comment type="similarity">
    <text evidence="2">Belongs to the CD200R family.</text>
</comment>
<dbReference type="InterPro" id="IPR036179">
    <property type="entry name" value="Ig-like_dom_sf"/>
</dbReference>
<dbReference type="Proteomes" id="UP001345963">
    <property type="component" value="Unassembled WGS sequence"/>
</dbReference>
<proteinExistence type="inferred from homology"/>
<evidence type="ECO:0000256" key="6">
    <source>
        <dbReference type="ARBA" id="ARBA00023157"/>
    </source>
</evidence>
<dbReference type="InterPro" id="IPR007110">
    <property type="entry name" value="Ig-like_dom"/>
</dbReference>
<feature type="chain" id="PRO_5047259900" description="Ig-like domain-containing protein" evidence="9">
    <location>
        <begin position="20"/>
        <end position="253"/>
    </location>
</feature>
<feature type="domain" description="Ig-like" evidence="10">
    <location>
        <begin position="142"/>
        <end position="223"/>
    </location>
</feature>
<keyword evidence="9" id="KW-0732">Signal</keyword>
<comment type="subcellular location">
    <subcellularLocation>
        <location evidence="1">Membrane</location>
        <topology evidence="1">Single-pass membrane protein</topology>
    </subcellularLocation>
</comment>
<dbReference type="InterPro" id="IPR013783">
    <property type="entry name" value="Ig-like_fold"/>
</dbReference>
<evidence type="ECO:0000259" key="10">
    <source>
        <dbReference type="PROSITE" id="PS50835"/>
    </source>
</evidence>
<evidence type="ECO:0000256" key="7">
    <source>
        <dbReference type="ARBA" id="ARBA00023170"/>
    </source>
</evidence>
<feature type="signal peptide" evidence="9">
    <location>
        <begin position="1"/>
        <end position="19"/>
    </location>
</feature>
<evidence type="ECO:0000313" key="12">
    <source>
        <dbReference type="Proteomes" id="UP001345963"/>
    </source>
</evidence>
<evidence type="ECO:0000256" key="2">
    <source>
        <dbReference type="ARBA" id="ARBA00008215"/>
    </source>
</evidence>
<dbReference type="PANTHER" id="PTHR21462">
    <property type="entry name" value="CELL SURFACE GLYCOPROTEIN OX2 RECEPTOR PRECURSOR"/>
    <property type="match status" value="1"/>
</dbReference>
<dbReference type="Pfam" id="PF08205">
    <property type="entry name" value="C2-set_2"/>
    <property type="match status" value="1"/>
</dbReference>
<keyword evidence="4" id="KW-1133">Transmembrane helix</keyword>
<evidence type="ECO:0000256" key="1">
    <source>
        <dbReference type="ARBA" id="ARBA00004167"/>
    </source>
</evidence>
<accession>A0ABU7C7N1</accession>
<dbReference type="Pfam" id="PF07686">
    <property type="entry name" value="V-set"/>
    <property type="match status" value="1"/>
</dbReference>
<keyword evidence="12" id="KW-1185">Reference proteome</keyword>
<keyword evidence="8" id="KW-0325">Glycoprotein</keyword>
<dbReference type="EMBL" id="JAHUTI010080096">
    <property type="protein sequence ID" value="MED6258181.1"/>
    <property type="molecule type" value="Genomic_DNA"/>
</dbReference>
<reference evidence="11 12" key="1">
    <citation type="submission" date="2021-07" db="EMBL/GenBank/DDBJ databases">
        <authorList>
            <person name="Palmer J.M."/>
        </authorList>
    </citation>
    <scope>NUCLEOTIDE SEQUENCE [LARGE SCALE GENOMIC DNA]</scope>
    <source>
        <strain evidence="11 12">AT_MEX2019</strain>
        <tissue evidence="11">Muscle</tissue>
    </source>
</reference>